<evidence type="ECO:0000313" key="2">
    <source>
        <dbReference type="Proteomes" id="UP000275385"/>
    </source>
</evidence>
<reference evidence="1 2" key="1">
    <citation type="submission" date="2018-08" db="EMBL/GenBank/DDBJ databases">
        <title>Draft genome of the lignicolous fungus Coniochaeta pulveracea.</title>
        <authorList>
            <person name="Borstlap C.J."/>
            <person name="De Witt R.N."/>
            <person name="Botha A."/>
            <person name="Volschenk H."/>
        </authorList>
    </citation>
    <scope>NUCLEOTIDE SEQUENCE [LARGE SCALE GENOMIC DNA]</scope>
    <source>
        <strain evidence="1 2">CAB683</strain>
    </source>
</reference>
<protein>
    <submittedName>
        <fullName evidence="1">Uncharacterized protein</fullName>
    </submittedName>
</protein>
<evidence type="ECO:0000313" key="1">
    <source>
        <dbReference type="EMBL" id="RKU43737.1"/>
    </source>
</evidence>
<name>A0A420Y7C3_9PEZI</name>
<comment type="caution">
    <text evidence="1">The sequence shown here is derived from an EMBL/GenBank/DDBJ whole genome shotgun (WGS) entry which is preliminary data.</text>
</comment>
<dbReference type="Proteomes" id="UP000275385">
    <property type="component" value="Unassembled WGS sequence"/>
</dbReference>
<proteinExistence type="predicted"/>
<dbReference type="AlphaFoldDB" id="A0A420Y7C3"/>
<keyword evidence="2" id="KW-1185">Reference proteome</keyword>
<accession>A0A420Y7C3</accession>
<sequence length="105" mass="11576">MKTLKDTRYRLSCLVQGNLHADTAISSNPGALGELEAIRASVLAILKCKISTQSTASAPTDRILQVNRNHAHSKLLMLATLLHRRKRCESSIMHHACERSAPSFI</sequence>
<organism evidence="1 2">
    <name type="scientific">Coniochaeta pulveracea</name>
    <dbReference type="NCBI Taxonomy" id="177199"/>
    <lineage>
        <taxon>Eukaryota</taxon>
        <taxon>Fungi</taxon>
        <taxon>Dikarya</taxon>
        <taxon>Ascomycota</taxon>
        <taxon>Pezizomycotina</taxon>
        <taxon>Sordariomycetes</taxon>
        <taxon>Sordariomycetidae</taxon>
        <taxon>Coniochaetales</taxon>
        <taxon>Coniochaetaceae</taxon>
        <taxon>Coniochaeta</taxon>
    </lineage>
</organism>
<dbReference type="EMBL" id="QVQW01000039">
    <property type="protein sequence ID" value="RKU43737.1"/>
    <property type="molecule type" value="Genomic_DNA"/>
</dbReference>
<gene>
    <name evidence="1" type="ORF">DL546_005745</name>
</gene>